<dbReference type="InterPro" id="IPR036890">
    <property type="entry name" value="HATPase_C_sf"/>
</dbReference>
<evidence type="ECO:0000259" key="5">
    <source>
        <dbReference type="PROSITE" id="PS50885"/>
    </source>
</evidence>
<evidence type="ECO:0000256" key="4">
    <source>
        <dbReference type="SAM" id="Phobius"/>
    </source>
</evidence>
<accession>D3AQQ4</accession>
<dbReference type="InterPro" id="IPR003660">
    <property type="entry name" value="HAMP_dom"/>
</dbReference>
<evidence type="ECO:0000256" key="1">
    <source>
        <dbReference type="ARBA" id="ARBA00004370"/>
    </source>
</evidence>
<keyword evidence="4" id="KW-1133">Transmembrane helix</keyword>
<evidence type="ECO:0000313" key="6">
    <source>
        <dbReference type="EMBL" id="EFC95851.1"/>
    </source>
</evidence>
<protein>
    <submittedName>
        <fullName evidence="6">HAMP domain protein</fullName>
    </submittedName>
</protein>
<keyword evidence="4" id="KW-0472">Membrane</keyword>
<evidence type="ECO:0000256" key="2">
    <source>
        <dbReference type="ARBA" id="ARBA00022553"/>
    </source>
</evidence>
<keyword evidence="2" id="KW-0597">Phosphoprotein</keyword>
<dbReference type="Proteomes" id="UP000004968">
    <property type="component" value="Unassembled WGS sequence"/>
</dbReference>
<dbReference type="PANTHER" id="PTHR34220:SF7">
    <property type="entry name" value="SENSOR HISTIDINE KINASE YPDA"/>
    <property type="match status" value="1"/>
</dbReference>
<evidence type="ECO:0000256" key="3">
    <source>
        <dbReference type="ARBA" id="ARBA00022679"/>
    </source>
</evidence>
<dbReference type="Pfam" id="PF00672">
    <property type="entry name" value="HAMP"/>
    <property type="match status" value="1"/>
</dbReference>
<feature type="transmembrane region" description="Helical" evidence="4">
    <location>
        <begin position="288"/>
        <end position="309"/>
    </location>
</feature>
<dbReference type="SUPFAM" id="SSF158472">
    <property type="entry name" value="HAMP domain-like"/>
    <property type="match status" value="1"/>
</dbReference>
<dbReference type="Pfam" id="PF06580">
    <property type="entry name" value="His_kinase"/>
    <property type="match status" value="1"/>
</dbReference>
<dbReference type="SUPFAM" id="SSF55874">
    <property type="entry name" value="ATPase domain of HSP90 chaperone/DNA topoisomerase II/histidine kinase"/>
    <property type="match status" value="1"/>
</dbReference>
<reference evidence="6 7" key="1">
    <citation type="submission" date="2010-01" db="EMBL/GenBank/DDBJ databases">
        <authorList>
            <person name="Weinstock G."/>
            <person name="Sodergren E."/>
            <person name="Clifton S."/>
            <person name="Fulton L."/>
            <person name="Fulton B."/>
            <person name="Courtney L."/>
            <person name="Fronick C."/>
            <person name="Harrison M."/>
            <person name="Strong C."/>
            <person name="Farmer C."/>
            <person name="Delahaunty K."/>
            <person name="Markovic C."/>
            <person name="Hall O."/>
            <person name="Minx P."/>
            <person name="Tomlinson C."/>
            <person name="Mitreva M."/>
            <person name="Nelson J."/>
            <person name="Hou S."/>
            <person name="Wollam A."/>
            <person name="Pepin K.H."/>
            <person name="Johnson M."/>
            <person name="Bhonagiri V."/>
            <person name="Nash W.E."/>
            <person name="Warren W."/>
            <person name="Chinwalla A."/>
            <person name="Mardis E.R."/>
            <person name="Wilson R.K."/>
        </authorList>
    </citation>
    <scope>NUCLEOTIDE SEQUENCE [LARGE SCALE GENOMIC DNA]</scope>
    <source>
        <strain evidence="6 7">DSM 13479</strain>
    </source>
</reference>
<dbReference type="EMBL" id="ACIO01000667">
    <property type="protein sequence ID" value="EFC95851.1"/>
    <property type="molecule type" value="Genomic_DNA"/>
</dbReference>
<comment type="caution">
    <text evidence="6">The sequence shown here is derived from an EMBL/GenBank/DDBJ whole genome shotgun (WGS) entry which is preliminary data.</text>
</comment>
<dbReference type="Gene3D" id="6.10.340.10">
    <property type="match status" value="1"/>
</dbReference>
<sequence length="576" mass="65267">MRMKRLLNWYYGSASIRKKLVISYLLLITVPILVLGVYSFSVSKRNMERQTEETIRNNVRLMASDLETSLKRENDNIKYLSYNAKFRQVLKNSRGNQVEVAQVLNEVVEPIFWYFITSDNNMKGIEIYTPYVSQEVGSFLKPVGDSSEESWYQYHQKNFGTLWTFENGSMFATRTVLDAQTASEPIGVLKLTVHPASVLEPISNNTFLNNGILLTDTEGKTIYSRQTGAEPADQAVLAGAEAGNLADGDQGEYIVMSEAISTSGWRLYYYVTKSEITGQLYEILKSTLLIVGLCLAVSLFLIGILSRVLSRRILELKESAEKVAEGNFNLELNHNDTDEIGIVSKSLQTMCDRLNEMINRVYKAELEKKAMELKALQAMINPHFLYNCLSSIKWKAIRTGNDEISDLTGLLAKFYRTSLNGGKQITTVGSELENVKSYVELQRMTHENSFDVEYELDETLFETSMPNFLLQPIVENAIEHGMNYQEEIEGRGRLIVRLEEEDGHLIFSILNNGPRVELDRLEEILNTPGRGYGIYNIEERIRIYYGAGCGVYASVTADGYTCFTVRIGKELKELSV</sequence>
<feature type="transmembrane region" description="Helical" evidence="4">
    <location>
        <begin position="21"/>
        <end position="40"/>
    </location>
</feature>
<dbReference type="PANTHER" id="PTHR34220">
    <property type="entry name" value="SENSOR HISTIDINE KINASE YPDA"/>
    <property type="match status" value="1"/>
</dbReference>
<dbReference type="Gene3D" id="3.30.565.10">
    <property type="entry name" value="Histidine kinase-like ATPase, C-terminal domain"/>
    <property type="match status" value="1"/>
</dbReference>
<proteinExistence type="predicted"/>
<feature type="domain" description="HAMP" evidence="5">
    <location>
        <begin position="307"/>
        <end position="359"/>
    </location>
</feature>
<dbReference type="InterPro" id="IPR010559">
    <property type="entry name" value="Sig_transdc_His_kin_internal"/>
</dbReference>
<dbReference type="CDD" id="cd06225">
    <property type="entry name" value="HAMP"/>
    <property type="match status" value="1"/>
</dbReference>
<dbReference type="HOGENOM" id="CLU_020473_6_1_9"/>
<evidence type="ECO:0000313" key="7">
    <source>
        <dbReference type="Proteomes" id="UP000004968"/>
    </source>
</evidence>
<keyword evidence="4" id="KW-0812">Transmembrane</keyword>
<dbReference type="GO" id="GO:0016020">
    <property type="term" value="C:membrane"/>
    <property type="evidence" value="ECO:0007669"/>
    <property type="project" value="UniProtKB-SubCell"/>
</dbReference>
<dbReference type="GO" id="GO:0000155">
    <property type="term" value="F:phosphorelay sensor kinase activity"/>
    <property type="evidence" value="ECO:0007669"/>
    <property type="project" value="InterPro"/>
</dbReference>
<comment type="subcellular location">
    <subcellularLocation>
        <location evidence="1">Membrane</location>
    </subcellularLocation>
</comment>
<dbReference type="SMART" id="SM00304">
    <property type="entry name" value="HAMP"/>
    <property type="match status" value="1"/>
</dbReference>
<organism evidence="6 7">
    <name type="scientific">Hungatella hathewayi DSM 13479</name>
    <dbReference type="NCBI Taxonomy" id="566550"/>
    <lineage>
        <taxon>Bacteria</taxon>
        <taxon>Bacillati</taxon>
        <taxon>Bacillota</taxon>
        <taxon>Clostridia</taxon>
        <taxon>Lachnospirales</taxon>
        <taxon>Lachnospiraceae</taxon>
        <taxon>Hungatella</taxon>
    </lineage>
</organism>
<dbReference type="InterPro" id="IPR050640">
    <property type="entry name" value="Bact_2-comp_sensor_kinase"/>
</dbReference>
<dbReference type="PROSITE" id="PS50885">
    <property type="entry name" value="HAMP"/>
    <property type="match status" value="1"/>
</dbReference>
<name>D3AQQ4_9FIRM</name>
<dbReference type="AlphaFoldDB" id="D3AQQ4"/>
<gene>
    <name evidence="6" type="ORF">CLOSTHATH_05960</name>
</gene>
<keyword evidence="3" id="KW-0808">Transferase</keyword>